<keyword evidence="1" id="KW-0175">Coiled coil</keyword>
<accession>A0A484KT69</accession>
<dbReference type="Proteomes" id="UP000595140">
    <property type="component" value="Unassembled WGS sequence"/>
</dbReference>
<dbReference type="AlphaFoldDB" id="A0A484KT69"/>
<evidence type="ECO:0000313" key="3">
    <source>
        <dbReference type="Proteomes" id="UP000595140"/>
    </source>
</evidence>
<keyword evidence="3" id="KW-1185">Reference proteome</keyword>
<evidence type="ECO:0000256" key="1">
    <source>
        <dbReference type="SAM" id="Coils"/>
    </source>
</evidence>
<sequence>MHVAKNKEMSLVFANKTQEVAKLTGLDEEVEKEQKELQVENTRLMDENSRVMEENSALRISVEHKESNLPVEVVASAK</sequence>
<reference evidence="2 3" key="1">
    <citation type="submission" date="2018-04" db="EMBL/GenBank/DDBJ databases">
        <authorList>
            <person name="Vogel A."/>
        </authorList>
    </citation>
    <scope>NUCLEOTIDE SEQUENCE [LARGE SCALE GENOMIC DNA]</scope>
</reference>
<name>A0A484KT69_9ASTE</name>
<organism evidence="2 3">
    <name type="scientific">Cuscuta campestris</name>
    <dbReference type="NCBI Taxonomy" id="132261"/>
    <lineage>
        <taxon>Eukaryota</taxon>
        <taxon>Viridiplantae</taxon>
        <taxon>Streptophyta</taxon>
        <taxon>Embryophyta</taxon>
        <taxon>Tracheophyta</taxon>
        <taxon>Spermatophyta</taxon>
        <taxon>Magnoliopsida</taxon>
        <taxon>eudicotyledons</taxon>
        <taxon>Gunneridae</taxon>
        <taxon>Pentapetalae</taxon>
        <taxon>asterids</taxon>
        <taxon>lamiids</taxon>
        <taxon>Solanales</taxon>
        <taxon>Convolvulaceae</taxon>
        <taxon>Cuscuteae</taxon>
        <taxon>Cuscuta</taxon>
        <taxon>Cuscuta subgen. Grammica</taxon>
        <taxon>Cuscuta sect. Cleistogrammica</taxon>
    </lineage>
</organism>
<feature type="coiled-coil region" evidence="1">
    <location>
        <begin position="23"/>
        <end position="54"/>
    </location>
</feature>
<dbReference type="EMBL" id="OOIL02000571">
    <property type="protein sequence ID" value="VFQ67174.1"/>
    <property type="molecule type" value="Genomic_DNA"/>
</dbReference>
<evidence type="ECO:0000313" key="2">
    <source>
        <dbReference type="EMBL" id="VFQ67174.1"/>
    </source>
</evidence>
<protein>
    <submittedName>
        <fullName evidence="2">Uncharacterized protein</fullName>
    </submittedName>
</protein>
<gene>
    <name evidence="2" type="ORF">CCAM_LOCUS8950</name>
</gene>
<proteinExistence type="predicted"/>